<keyword evidence="7 11" id="KW-1133">Transmembrane helix</keyword>
<dbReference type="InterPro" id="IPR016482">
    <property type="entry name" value="SecG/Sec61-beta/Sbh"/>
</dbReference>
<evidence type="ECO:0000256" key="1">
    <source>
        <dbReference type="ARBA" id="ARBA00004389"/>
    </source>
</evidence>
<dbReference type="GO" id="GO:0005784">
    <property type="term" value="C:Sec61 translocon complex"/>
    <property type="evidence" value="ECO:0007669"/>
    <property type="project" value="InterPro"/>
</dbReference>
<evidence type="ECO:0000256" key="5">
    <source>
        <dbReference type="ARBA" id="ARBA00022824"/>
    </source>
</evidence>
<keyword evidence="5" id="KW-0256">Endoplasmic reticulum</keyword>
<dbReference type="AlphaFoldDB" id="A0A0D3HRY2"/>
<organism evidence="12">
    <name type="scientific">Oryza barthii</name>
    <dbReference type="NCBI Taxonomy" id="65489"/>
    <lineage>
        <taxon>Eukaryota</taxon>
        <taxon>Viridiplantae</taxon>
        <taxon>Streptophyta</taxon>
        <taxon>Embryophyta</taxon>
        <taxon>Tracheophyta</taxon>
        <taxon>Spermatophyta</taxon>
        <taxon>Magnoliopsida</taxon>
        <taxon>Liliopsida</taxon>
        <taxon>Poales</taxon>
        <taxon>Poaceae</taxon>
        <taxon>BOP clade</taxon>
        <taxon>Oryzoideae</taxon>
        <taxon>Oryzeae</taxon>
        <taxon>Oryzinae</taxon>
        <taxon>Oryza</taxon>
    </lineage>
</organism>
<dbReference type="eggNOG" id="KOG3457">
    <property type="taxonomic scope" value="Eukaryota"/>
</dbReference>
<dbReference type="STRING" id="65489.A0A0D3HRY2"/>
<dbReference type="EnsemblPlants" id="OBART12G04410.1">
    <property type="protein sequence ID" value="OBART12G04410.1"/>
    <property type="gene ID" value="OBART12G04410"/>
</dbReference>
<dbReference type="InterPro" id="IPR030671">
    <property type="entry name" value="Sec61-beta/Sbh"/>
</dbReference>
<keyword evidence="9 11" id="KW-0472">Membrane</keyword>
<comment type="similarity">
    <text evidence="2">Belongs to the SEC61-beta family.</text>
</comment>
<reference evidence="12" key="2">
    <citation type="submission" date="2015-03" db="UniProtKB">
        <authorList>
            <consortium name="EnsemblPlants"/>
        </authorList>
    </citation>
    <scope>IDENTIFICATION</scope>
</reference>
<feature type="compositionally biased region" description="Low complexity" evidence="10">
    <location>
        <begin position="9"/>
        <end position="18"/>
    </location>
</feature>
<feature type="transmembrane region" description="Helical" evidence="11">
    <location>
        <begin position="56"/>
        <end position="74"/>
    </location>
</feature>
<dbReference type="Gramene" id="OBART12G04410.1">
    <property type="protein sequence ID" value="OBART12G04410.1"/>
    <property type="gene ID" value="OBART12G04410"/>
</dbReference>
<evidence type="ECO:0000256" key="7">
    <source>
        <dbReference type="ARBA" id="ARBA00022989"/>
    </source>
</evidence>
<evidence type="ECO:0000256" key="11">
    <source>
        <dbReference type="SAM" id="Phobius"/>
    </source>
</evidence>
<evidence type="ECO:0008006" key="14">
    <source>
        <dbReference type="Google" id="ProtNLM"/>
    </source>
</evidence>
<keyword evidence="8" id="KW-0811">Translocation</keyword>
<reference evidence="12" key="1">
    <citation type="journal article" date="2009" name="Rice">
        <title>De Novo Next Generation Sequencing of Plant Genomes.</title>
        <authorList>
            <person name="Rounsley S."/>
            <person name="Marri P.R."/>
            <person name="Yu Y."/>
            <person name="He R."/>
            <person name="Sisneros N."/>
            <person name="Goicoechea J.L."/>
            <person name="Lee S.J."/>
            <person name="Angelova A."/>
            <person name="Kudrna D."/>
            <person name="Luo M."/>
            <person name="Affourtit J."/>
            <person name="Desany B."/>
            <person name="Knight J."/>
            <person name="Niazi F."/>
            <person name="Egholm M."/>
            <person name="Wing R.A."/>
        </authorList>
    </citation>
    <scope>NUCLEOTIDE SEQUENCE [LARGE SCALE GENOMIC DNA]</scope>
    <source>
        <strain evidence="12">cv. IRGC 105608</strain>
    </source>
</reference>
<evidence type="ECO:0000256" key="9">
    <source>
        <dbReference type="ARBA" id="ARBA00023136"/>
    </source>
</evidence>
<dbReference type="GO" id="GO:0006886">
    <property type="term" value="P:intracellular protein transport"/>
    <property type="evidence" value="ECO:0007669"/>
    <property type="project" value="InterPro"/>
</dbReference>
<proteinExistence type="inferred from homology"/>
<evidence type="ECO:0000256" key="3">
    <source>
        <dbReference type="ARBA" id="ARBA00022448"/>
    </source>
</evidence>
<evidence type="ECO:0000313" key="12">
    <source>
        <dbReference type="EnsemblPlants" id="OBART12G04410.1"/>
    </source>
</evidence>
<keyword evidence="13" id="KW-1185">Reference proteome</keyword>
<protein>
    <recommendedName>
        <fullName evidence="14">Protein transport protein Sec61 subunit beta</fullName>
    </recommendedName>
</protein>
<keyword evidence="6" id="KW-0653">Protein transport</keyword>
<evidence type="ECO:0000256" key="10">
    <source>
        <dbReference type="SAM" id="MobiDB-lite"/>
    </source>
</evidence>
<evidence type="ECO:0000256" key="6">
    <source>
        <dbReference type="ARBA" id="ARBA00022927"/>
    </source>
</evidence>
<evidence type="ECO:0000256" key="8">
    <source>
        <dbReference type="ARBA" id="ARBA00023010"/>
    </source>
</evidence>
<dbReference type="HOGENOM" id="CLU_133423_3_0_1"/>
<dbReference type="Pfam" id="PF03911">
    <property type="entry name" value="Sec61_beta"/>
    <property type="match status" value="1"/>
</dbReference>
<sequence length="108" mass="11370">MPANGDGPARGSAAAAASLRRRRTTGGAGAGARGGTSTMLQFYTEEAAGCKMSPNAVLIMSIGFFAVVALLHVFGKLYHLFMSLLPVDSVIQVVFVSNEDEDEDEVEF</sequence>
<name>A0A0D3HRY2_9ORYZ</name>
<dbReference type="PaxDb" id="65489-OBART12G04410.1"/>
<evidence type="ECO:0000256" key="2">
    <source>
        <dbReference type="ARBA" id="ARBA00006103"/>
    </source>
</evidence>
<dbReference type="Proteomes" id="UP000026960">
    <property type="component" value="Chromosome 12"/>
</dbReference>
<evidence type="ECO:0000313" key="13">
    <source>
        <dbReference type="Proteomes" id="UP000026960"/>
    </source>
</evidence>
<accession>A0A0D3HRY2</accession>
<evidence type="ECO:0000256" key="4">
    <source>
        <dbReference type="ARBA" id="ARBA00022692"/>
    </source>
</evidence>
<feature type="region of interest" description="Disordered" evidence="10">
    <location>
        <begin position="1"/>
        <end position="35"/>
    </location>
</feature>
<dbReference type="PANTHER" id="PTHR13509">
    <property type="entry name" value="SEC61 SUBUNIT BETA"/>
    <property type="match status" value="1"/>
</dbReference>
<keyword evidence="3" id="KW-0813">Transport</keyword>
<comment type="subcellular location">
    <subcellularLocation>
        <location evidence="1">Endoplasmic reticulum membrane</location>
        <topology evidence="1">Single-pass membrane protein</topology>
    </subcellularLocation>
</comment>
<keyword evidence="4 11" id="KW-0812">Transmembrane</keyword>